<keyword evidence="4" id="KW-0859">Xylose metabolism</keyword>
<dbReference type="SUPFAM" id="SSF51658">
    <property type="entry name" value="Xylose isomerase-like"/>
    <property type="match status" value="1"/>
</dbReference>
<evidence type="ECO:0000256" key="1">
    <source>
        <dbReference type="ARBA" id="ARBA00005765"/>
    </source>
</evidence>
<dbReference type="PANTHER" id="PTHR48408:SF1">
    <property type="entry name" value="XYLOSE ISOMERASE"/>
    <property type="match status" value="1"/>
</dbReference>
<dbReference type="PANTHER" id="PTHR48408">
    <property type="match status" value="1"/>
</dbReference>
<evidence type="ECO:0000256" key="5">
    <source>
        <dbReference type="ARBA" id="ARBA00022723"/>
    </source>
</evidence>
<dbReference type="Gene3D" id="3.20.20.150">
    <property type="entry name" value="Divalent-metal-dependent TIM barrel enzymes"/>
    <property type="match status" value="1"/>
</dbReference>
<comment type="subunit">
    <text evidence="2">Homotetramer.</text>
</comment>
<dbReference type="GO" id="GO:0009045">
    <property type="term" value="F:xylose isomerase activity"/>
    <property type="evidence" value="ECO:0007669"/>
    <property type="project" value="UniProtKB-EC"/>
</dbReference>
<dbReference type="InterPro" id="IPR036237">
    <property type="entry name" value="Xyl_isomerase-like_sf"/>
</dbReference>
<dbReference type="RefSeq" id="WP_255845359.1">
    <property type="nucleotide sequence ID" value="NZ_CP094358.1"/>
</dbReference>
<dbReference type="EMBL" id="CP094358">
    <property type="protein sequence ID" value="UOB18742.1"/>
    <property type="molecule type" value="Genomic_DNA"/>
</dbReference>
<dbReference type="GO" id="GO:0046872">
    <property type="term" value="F:metal ion binding"/>
    <property type="evidence" value="ECO:0007669"/>
    <property type="project" value="UniProtKB-KW"/>
</dbReference>
<evidence type="ECO:0000313" key="9">
    <source>
        <dbReference type="EMBL" id="UOB18742.1"/>
    </source>
</evidence>
<protein>
    <recommendedName>
        <fullName evidence="3">xylose isomerase</fullName>
        <ecNumber evidence="3">5.3.1.5</ecNumber>
    </recommendedName>
</protein>
<accession>A0A9E7A0M4</accession>
<keyword evidence="7" id="KW-0119">Carbohydrate metabolism</keyword>
<keyword evidence="10" id="KW-1185">Reference proteome</keyword>
<dbReference type="Proteomes" id="UP000831290">
    <property type="component" value="Chromosome"/>
</dbReference>
<keyword evidence="6" id="KW-0413">Isomerase</keyword>
<dbReference type="InterPro" id="IPR001998">
    <property type="entry name" value="Xylose_isomerase"/>
</dbReference>
<dbReference type="GO" id="GO:0042732">
    <property type="term" value="P:D-xylose metabolic process"/>
    <property type="evidence" value="ECO:0007669"/>
    <property type="project" value="UniProtKB-KW"/>
</dbReference>
<dbReference type="KEGG" id="fbm:MQE35_05480"/>
<comment type="catalytic activity">
    <reaction evidence="8">
        <text>alpha-D-xylose = alpha-D-xylulofuranose</text>
        <dbReference type="Rhea" id="RHEA:22816"/>
        <dbReference type="ChEBI" id="CHEBI:28518"/>
        <dbReference type="ChEBI" id="CHEBI:188998"/>
        <dbReference type="EC" id="5.3.1.5"/>
    </reaction>
</comment>
<comment type="similarity">
    <text evidence="1">Belongs to the xylose isomerase family.</text>
</comment>
<proteinExistence type="inferred from homology"/>
<evidence type="ECO:0000256" key="6">
    <source>
        <dbReference type="ARBA" id="ARBA00023235"/>
    </source>
</evidence>
<evidence type="ECO:0000256" key="2">
    <source>
        <dbReference type="ARBA" id="ARBA00011881"/>
    </source>
</evidence>
<evidence type="ECO:0000256" key="3">
    <source>
        <dbReference type="ARBA" id="ARBA00011958"/>
    </source>
</evidence>
<organism evidence="9 10">
    <name type="scientific">Abyssalbus ytuae</name>
    <dbReference type="NCBI Taxonomy" id="2926907"/>
    <lineage>
        <taxon>Bacteria</taxon>
        <taxon>Pseudomonadati</taxon>
        <taxon>Bacteroidota</taxon>
        <taxon>Flavobacteriia</taxon>
        <taxon>Flavobacteriales</taxon>
        <taxon>Flavobacteriaceae</taxon>
        <taxon>Abyssalbus</taxon>
    </lineage>
</organism>
<dbReference type="EC" id="5.3.1.5" evidence="3"/>
<gene>
    <name evidence="9" type="ORF">MQE35_05480</name>
</gene>
<dbReference type="AlphaFoldDB" id="A0A9E7A0M4"/>
<evidence type="ECO:0000256" key="4">
    <source>
        <dbReference type="ARBA" id="ARBA00022629"/>
    </source>
</evidence>
<keyword evidence="5" id="KW-0479">Metal-binding</keyword>
<reference evidence="9" key="1">
    <citation type="submission" date="2022-03" db="EMBL/GenBank/DDBJ databases">
        <title>Description of Abyssus ytuae gen. nov., sp. nov., a novel member of the family Flavobacteriaceae isolated from the sediment of Mariana Trench.</title>
        <authorList>
            <person name="Zhang J."/>
            <person name="Xu X."/>
        </authorList>
    </citation>
    <scope>NUCLEOTIDE SEQUENCE</scope>
    <source>
        <strain evidence="9">MT3330</strain>
    </source>
</reference>
<sequence>MNTKTLQVFFNDIDEVMYERRETNNTLAFKWYNENRGRAGKILKRYLCFIMASQTLYGEEGNPFGPCTKSFFWSKNENVLEKVKDRMQVLNS</sequence>
<evidence type="ECO:0000313" key="10">
    <source>
        <dbReference type="Proteomes" id="UP000831290"/>
    </source>
</evidence>
<evidence type="ECO:0000256" key="8">
    <source>
        <dbReference type="ARBA" id="ARBA00033659"/>
    </source>
</evidence>
<evidence type="ECO:0000256" key="7">
    <source>
        <dbReference type="ARBA" id="ARBA00023277"/>
    </source>
</evidence>
<name>A0A9E7A0M4_9FLAO</name>